<dbReference type="PRINTS" id="PR00039">
    <property type="entry name" value="HTHLYSR"/>
</dbReference>
<keyword evidence="3" id="KW-0238">DNA-binding</keyword>
<dbReference type="Proteomes" id="UP000680815">
    <property type="component" value="Unassembled WGS sequence"/>
</dbReference>
<evidence type="ECO:0000313" key="7">
    <source>
        <dbReference type="Proteomes" id="UP000680815"/>
    </source>
</evidence>
<reference evidence="6 7" key="1">
    <citation type="submission" date="2021-03" db="EMBL/GenBank/DDBJ databases">
        <authorList>
            <person name="So Y."/>
        </authorList>
    </citation>
    <scope>NUCLEOTIDE SEQUENCE [LARGE SCALE GENOMIC DNA]</scope>
    <source>
        <strain evidence="6 7">PWR1</strain>
    </source>
</reference>
<name>A0ABS4AZ45_9PROT</name>
<comment type="caution">
    <text evidence="6">The sequence shown here is derived from an EMBL/GenBank/DDBJ whole genome shotgun (WGS) entry which is preliminary data.</text>
</comment>
<dbReference type="RefSeq" id="WP_209354042.1">
    <property type="nucleotide sequence ID" value="NZ_JAGIYZ010000033.1"/>
</dbReference>
<evidence type="ECO:0000256" key="4">
    <source>
        <dbReference type="ARBA" id="ARBA00023163"/>
    </source>
</evidence>
<dbReference type="SUPFAM" id="SSF53850">
    <property type="entry name" value="Periplasmic binding protein-like II"/>
    <property type="match status" value="1"/>
</dbReference>
<dbReference type="PANTHER" id="PTHR30579:SF7">
    <property type="entry name" value="HTH-TYPE TRANSCRIPTIONAL REGULATOR LRHA-RELATED"/>
    <property type="match status" value="1"/>
</dbReference>
<dbReference type="InterPro" id="IPR000847">
    <property type="entry name" value="LysR_HTH_N"/>
</dbReference>
<evidence type="ECO:0000256" key="3">
    <source>
        <dbReference type="ARBA" id="ARBA00023125"/>
    </source>
</evidence>
<dbReference type="InterPro" id="IPR050176">
    <property type="entry name" value="LTTR"/>
</dbReference>
<accession>A0ABS4AZ45</accession>
<comment type="similarity">
    <text evidence="1">Belongs to the LysR transcriptional regulatory family.</text>
</comment>
<dbReference type="Pfam" id="PF03466">
    <property type="entry name" value="LysR_substrate"/>
    <property type="match status" value="1"/>
</dbReference>
<dbReference type="Pfam" id="PF00126">
    <property type="entry name" value="HTH_1"/>
    <property type="match status" value="1"/>
</dbReference>
<protein>
    <submittedName>
        <fullName evidence="6">LysR family transcriptional regulator</fullName>
    </submittedName>
</protein>
<keyword evidence="4" id="KW-0804">Transcription</keyword>
<evidence type="ECO:0000313" key="6">
    <source>
        <dbReference type="EMBL" id="MBP0466652.1"/>
    </source>
</evidence>
<dbReference type="Gene3D" id="3.40.190.10">
    <property type="entry name" value="Periplasmic binding protein-like II"/>
    <property type="match status" value="2"/>
</dbReference>
<dbReference type="InterPro" id="IPR036388">
    <property type="entry name" value="WH-like_DNA-bd_sf"/>
</dbReference>
<dbReference type="SUPFAM" id="SSF46785">
    <property type="entry name" value="Winged helix' DNA-binding domain"/>
    <property type="match status" value="1"/>
</dbReference>
<sequence length="294" mass="31208">MTRRPTDLDTALLRCFLLLAETRSFTRTGERLGRTQPAVTLQLRRLEEAVGRRLLLRDRRRVALTAEGEALLPVAREILGLLDAAAARLSDADAAGEVRFGSPEDFATAFLPAILARFVQSHPAVRLSTACELTRRLVEGIEAGAYDLVVIKQAPGRLHPGARAVWREALVWVGAEGARPPGREGPLRLVLSPAPCVYRERAEQALAAAGRDFEVVYTSPSLAGAAAAVRAGLGVTVLPRTLVPPGLAPISPRAGLPPLEETVICLLLREGAPGAAEALARAVEQGLARAAGLS</sequence>
<evidence type="ECO:0000256" key="2">
    <source>
        <dbReference type="ARBA" id="ARBA00023015"/>
    </source>
</evidence>
<feature type="domain" description="HTH lysR-type" evidence="5">
    <location>
        <begin position="8"/>
        <end position="65"/>
    </location>
</feature>
<evidence type="ECO:0000259" key="5">
    <source>
        <dbReference type="PROSITE" id="PS50931"/>
    </source>
</evidence>
<gene>
    <name evidence="6" type="ORF">J5Y09_22175</name>
</gene>
<dbReference type="EMBL" id="JAGIYZ010000033">
    <property type="protein sequence ID" value="MBP0466652.1"/>
    <property type="molecule type" value="Genomic_DNA"/>
</dbReference>
<dbReference type="InterPro" id="IPR005119">
    <property type="entry name" value="LysR_subst-bd"/>
</dbReference>
<dbReference type="PROSITE" id="PS50931">
    <property type="entry name" value="HTH_LYSR"/>
    <property type="match status" value="1"/>
</dbReference>
<dbReference type="InterPro" id="IPR036390">
    <property type="entry name" value="WH_DNA-bd_sf"/>
</dbReference>
<keyword evidence="7" id="KW-1185">Reference proteome</keyword>
<proteinExistence type="inferred from homology"/>
<dbReference type="PANTHER" id="PTHR30579">
    <property type="entry name" value="TRANSCRIPTIONAL REGULATOR"/>
    <property type="match status" value="1"/>
</dbReference>
<keyword evidence="2" id="KW-0805">Transcription regulation</keyword>
<evidence type="ECO:0000256" key="1">
    <source>
        <dbReference type="ARBA" id="ARBA00009437"/>
    </source>
</evidence>
<organism evidence="6 7">
    <name type="scientific">Roseomonas nitratireducens</name>
    <dbReference type="NCBI Taxonomy" id="2820810"/>
    <lineage>
        <taxon>Bacteria</taxon>
        <taxon>Pseudomonadati</taxon>
        <taxon>Pseudomonadota</taxon>
        <taxon>Alphaproteobacteria</taxon>
        <taxon>Acetobacterales</taxon>
        <taxon>Roseomonadaceae</taxon>
        <taxon>Roseomonas</taxon>
    </lineage>
</organism>
<dbReference type="Gene3D" id="1.10.10.10">
    <property type="entry name" value="Winged helix-like DNA-binding domain superfamily/Winged helix DNA-binding domain"/>
    <property type="match status" value="1"/>
</dbReference>